<evidence type="ECO:0000313" key="3">
    <source>
        <dbReference type="EMBL" id="MBB5429777.1"/>
    </source>
</evidence>
<dbReference type="Pfam" id="PF05598">
    <property type="entry name" value="DUF772"/>
    <property type="match status" value="1"/>
</dbReference>
<dbReference type="PANTHER" id="PTHR35604:SF2">
    <property type="entry name" value="TRANSPOSASE INSH FOR INSERTION SEQUENCE ELEMENT IS5A-RELATED"/>
    <property type="match status" value="1"/>
</dbReference>
<sequence>MKQQTLAMAADQGAGFETRRKRTRRDEFLDTMNAIVPWAELCAVVEPYYPKRGNGRPPIGLERMLRIHLIQHWFNLADFACEVSVAAATS</sequence>
<reference evidence="3 4" key="1">
    <citation type="submission" date="2020-08" db="EMBL/GenBank/DDBJ databases">
        <title>Genomic Encyclopedia of Type Strains, Phase IV (KMG-V): Genome sequencing to study the core and pangenomes of soil and plant-associated prokaryotes.</title>
        <authorList>
            <person name="Whitman W."/>
        </authorList>
    </citation>
    <scope>NUCLEOTIDE SEQUENCE [LARGE SCALE GENOMIC DNA]</scope>
    <source>
        <strain evidence="3 4">JPY158</strain>
    </source>
</reference>
<evidence type="ECO:0000256" key="1">
    <source>
        <dbReference type="SAM" id="MobiDB-lite"/>
    </source>
</evidence>
<feature type="domain" description="Transposase InsH N-terminal" evidence="2">
    <location>
        <begin position="20"/>
        <end position="82"/>
    </location>
</feature>
<proteinExistence type="predicted"/>
<evidence type="ECO:0000313" key="4">
    <source>
        <dbReference type="Proteomes" id="UP000592780"/>
    </source>
</evidence>
<feature type="region of interest" description="Disordered" evidence="1">
    <location>
        <begin position="1"/>
        <end position="20"/>
    </location>
</feature>
<name>A0A7W8VB54_PARAM</name>
<dbReference type="PANTHER" id="PTHR35604">
    <property type="entry name" value="TRANSPOSASE INSH FOR INSERTION SEQUENCE ELEMENT IS5A-RELATED"/>
    <property type="match status" value="1"/>
</dbReference>
<comment type="caution">
    <text evidence="3">The sequence shown here is derived from an EMBL/GenBank/DDBJ whole genome shotgun (WGS) entry which is preliminary data.</text>
</comment>
<gene>
    <name evidence="3" type="ORF">HDG40_007975</name>
</gene>
<dbReference type="InterPro" id="IPR008490">
    <property type="entry name" value="Transposase_InsH_N"/>
</dbReference>
<organism evidence="3 4">
    <name type="scientific">Paraburkholderia atlantica</name>
    <dbReference type="NCBI Taxonomy" id="2654982"/>
    <lineage>
        <taxon>Bacteria</taxon>
        <taxon>Pseudomonadati</taxon>
        <taxon>Pseudomonadota</taxon>
        <taxon>Betaproteobacteria</taxon>
        <taxon>Burkholderiales</taxon>
        <taxon>Burkholderiaceae</taxon>
        <taxon>Paraburkholderia</taxon>
    </lineage>
</organism>
<keyword evidence="4" id="KW-1185">Reference proteome</keyword>
<protein>
    <submittedName>
        <fullName evidence="3">IS5 family transposase</fullName>
    </submittedName>
</protein>
<evidence type="ECO:0000259" key="2">
    <source>
        <dbReference type="Pfam" id="PF05598"/>
    </source>
</evidence>
<dbReference type="EMBL" id="JACHDD010000052">
    <property type="protein sequence ID" value="MBB5429777.1"/>
    <property type="molecule type" value="Genomic_DNA"/>
</dbReference>
<dbReference type="AlphaFoldDB" id="A0A7W8VB54"/>
<accession>A0A7W8VB54</accession>
<dbReference type="Proteomes" id="UP000592780">
    <property type="component" value="Unassembled WGS sequence"/>
</dbReference>